<gene>
    <name evidence="2" type="ORF">CSSPJE1EN1_LOCUS24062</name>
</gene>
<dbReference type="EMBL" id="OZ020104">
    <property type="protein sequence ID" value="CAK9278584.1"/>
    <property type="molecule type" value="Genomic_DNA"/>
</dbReference>
<name>A0ABP0XHG8_9BRYO</name>
<proteinExistence type="predicted"/>
<protein>
    <recommendedName>
        <fullName evidence="4">Transposase</fullName>
    </recommendedName>
</protein>
<feature type="region of interest" description="Disordered" evidence="1">
    <location>
        <begin position="79"/>
        <end position="110"/>
    </location>
</feature>
<reference evidence="2" key="1">
    <citation type="submission" date="2024-02" db="EMBL/GenBank/DDBJ databases">
        <authorList>
            <consortium name="ELIXIR-Norway"/>
            <consortium name="Elixir Norway"/>
        </authorList>
    </citation>
    <scope>NUCLEOTIDE SEQUENCE</scope>
</reference>
<dbReference type="Proteomes" id="UP001497444">
    <property type="component" value="Chromosome 9"/>
</dbReference>
<evidence type="ECO:0000256" key="1">
    <source>
        <dbReference type="SAM" id="MobiDB-lite"/>
    </source>
</evidence>
<evidence type="ECO:0000313" key="2">
    <source>
        <dbReference type="EMBL" id="CAK9278584.1"/>
    </source>
</evidence>
<evidence type="ECO:0000313" key="3">
    <source>
        <dbReference type="Proteomes" id="UP001497444"/>
    </source>
</evidence>
<keyword evidence="3" id="KW-1185">Reference proteome</keyword>
<organism evidence="2 3">
    <name type="scientific">Sphagnum jensenii</name>
    <dbReference type="NCBI Taxonomy" id="128206"/>
    <lineage>
        <taxon>Eukaryota</taxon>
        <taxon>Viridiplantae</taxon>
        <taxon>Streptophyta</taxon>
        <taxon>Embryophyta</taxon>
        <taxon>Bryophyta</taxon>
        <taxon>Sphagnophytina</taxon>
        <taxon>Sphagnopsida</taxon>
        <taxon>Sphagnales</taxon>
        <taxon>Sphagnaceae</taxon>
        <taxon>Sphagnum</taxon>
    </lineage>
</organism>
<sequence length="278" mass="31196">MVSGSRAATITRFFSPLSKEEVHEKIKKDSAAWQEEERNRVARNEAAKAAKESARLALKRPVGRPKRVRAQAVLVPPNMGAEKQGDAAGASNVGQSAHNSEQVNPPAKKQRGSYTNWFVQDLWPHIEAAVRQHPKSLYDALFSLQHIRKPGRIGSPFDKLTMNTMKGWFERDVQSNHFKLRKKYEEGVVTQKARMQKGKSGSRGIFKDHPQAFDTILSTLKGMRDVGQPMDANVAQKVILGIVQALAPELLLKRTGRGGKLFQVSKRFSRKFLNRYLG</sequence>
<evidence type="ECO:0008006" key="4">
    <source>
        <dbReference type="Google" id="ProtNLM"/>
    </source>
</evidence>
<feature type="compositionally biased region" description="Polar residues" evidence="1">
    <location>
        <begin position="92"/>
        <end position="103"/>
    </location>
</feature>
<accession>A0ABP0XHG8</accession>